<dbReference type="PROSITE" id="PS00919">
    <property type="entry name" value="DNASE_I_1"/>
    <property type="match status" value="1"/>
</dbReference>
<dbReference type="InParanoid" id="A0A6I8P783"/>
<dbReference type="AlphaFoldDB" id="A0A6I8P783"/>
<evidence type="ECO:0000256" key="2">
    <source>
        <dbReference type="ARBA" id="ARBA00007359"/>
    </source>
</evidence>
<dbReference type="Pfam" id="PF03372">
    <property type="entry name" value="Exo_endo_phos"/>
    <property type="match status" value="1"/>
</dbReference>
<dbReference type="CDD" id="cd10282">
    <property type="entry name" value="DNase1"/>
    <property type="match status" value="1"/>
</dbReference>
<feature type="active site" evidence="11">
    <location>
        <position position="126"/>
    </location>
</feature>
<dbReference type="SMART" id="SM00476">
    <property type="entry name" value="DNaseIc"/>
    <property type="match status" value="1"/>
</dbReference>
<evidence type="ECO:0000256" key="5">
    <source>
        <dbReference type="ARBA" id="ARBA00022759"/>
    </source>
</evidence>
<comment type="subcellular location">
    <subcellularLocation>
        <location evidence="1">Endoplasmic reticulum</location>
    </subcellularLocation>
</comment>
<sequence>MEGGWKLFWPLLCPVWPAAMHLLGPFPLLLLLLLQTGPASSTSSSSFRICAFNIQRLTLTKVAKVSILDVLVKILARCDITVLQEVIDSSGDTIPLLLRDLNNVYKDSGPYSSLSSPQLGRSTYMEKYVFIYRSGRTKVLDSYVYQDEQPGKPDVFAREPFIAVFSLPNKVLPSLVLVPLHTEPKNAGAEINALYDVFLNVTRQKDTKDVMFLGDFNADCKFLTKKQQEELLLKKTPGFHWLIPDGVDTTVRQSTHCTYDRIVVYGETCFSQVQGASAFNFPEWLGLTEAQVGAGAWPGRGKEVGKATKGG</sequence>
<comment type="similarity">
    <text evidence="2 10">Belongs to the DNase I family.</text>
</comment>
<protein>
    <recommendedName>
        <fullName evidence="10">Deoxyribonuclease</fullName>
    </recommendedName>
</protein>
<reference evidence="15 16" key="1">
    <citation type="journal article" date="2008" name="Nature">
        <title>Genome analysis of the platypus reveals unique signatures of evolution.</title>
        <authorList>
            <person name="Warren W.C."/>
            <person name="Hillier L.W."/>
            <person name="Marshall Graves J.A."/>
            <person name="Birney E."/>
            <person name="Ponting C.P."/>
            <person name="Grutzner F."/>
            <person name="Belov K."/>
            <person name="Miller W."/>
            <person name="Clarke L."/>
            <person name="Chinwalla A.T."/>
            <person name="Yang S.P."/>
            <person name="Heger A."/>
            <person name="Locke D.P."/>
            <person name="Miethke P."/>
            <person name="Waters P.D."/>
            <person name="Veyrunes F."/>
            <person name="Fulton L."/>
            <person name="Fulton B."/>
            <person name="Graves T."/>
            <person name="Wallis J."/>
            <person name="Puente X.S."/>
            <person name="Lopez-Otin C."/>
            <person name="Ordonez G.R."/>
            <person name="Eichler E.E."/>
            <person name="Chen L."/>
            <person name="Cheng Z."/>
            <person name="Deakin J.E."/>
            <person name="Alsop A."/>
            <person name="Thompson K."/>
            <person name="Kirby P."/>
            <person name="Papenfuss A.T."/>
            <person name="Wakefield M.J."/>
            <person name="Olender T."/>
            <person name="Lancet D."/>
            <person name="Huttley G.A."/>
            <person name="Smit A.F."/>
            <person name="Pask A."/>
            <person name="Temple-Smith P."/>
            <person name="Batzer M.A."/>
            <person name="Walker J.A."/>
            <person name="Konkel M.K."/>
            <person name="Harris R.S."/>
            <person name="Whittington C.M."/>
            <person name="Wong E.S."/>
            <person name="Gemmell N.J."/>
            <person name="Buschiazzo E."/>
            <person name="Vargas Jentzsch I.M."/>
            <person name="Merkel A."/>
            <person name="Schmitz J."/>
            <person name="Zemann A."/>
            <person name="Churakov G."/>
            <person name="Kriegs J.O."/>
            <person name="Brosius J."/>
            <person name="Murchison E.P."/>
            <person name="Sachidanandam R."/>
            <person name="Smith C."/>
            <person name="Hannon G.J."/>
            <person name="Tsend-Ayush E."/>
            <person name="McMillan D."/>
            <person name="Attenborough R."/>
            <person name="Rens W."/>
            <person name="Ferguson-Smith M."/>
            <person name="Lefevre C.M."/>
            <person name="Sharp J.A."/>
            <person name="Nicholas K.R."/>
            <person name="Ray D.A."/>
            <person name="Kube M."/>
            <person name="Reinhardt R."/>
            <person name="Pringle T.H."/>
            <person name="Taylor J."/>
            <person name="Jones R.C."/>
            <person name="Nixon B."/>
            <person name="Dacheux J.L."/>
            <person name="Niwa H."/>
            <person name="Sekita Y."/>
            <person name="Huang X."/>
            <person name="Stark A."/>
            <person name="Kheradpour P."/>
            <person name="Kellis M."/>
            <person name="Flicek P."/>
            <person name="Chen Y."/>
            <person name="Webber C."/>
            <person name="Hardison R."/>
            <person name="Nelson J."/>
            <person name="Hallsworth-Pepin K."/>
            <person name="Delehaunty K."/>
            <person name="Markovic C."/>
            <person name="Minx P."/>
            <person name="Feng Y."/>
            <person name="Kremitzki C."/>
            <person name="Mitreva M."/>
            <person name="Glasscock J."/>
            <person name="Wylie T."/>
            <person name="Wohldmann P."/>
            <person name="Thiru P."/>
            <person name="Nhan M.N."/>
            <person name="Pohl C.S."/>
            <person name="Smith S.M."/>
            <person name="Hou S."/>
            <person name="Nefedov M."/>
            <person name="de Jong P.J."/>
            <person name="Renfree M.B."/>
            <person name="Mardis E.R."/>
            <person name="Wilson R.K."/>
        </authorList>
    </citation>
    <scope>NUCLEOTIDE SEQUENCE [LARGE SCALE GENOMIC DNA]</scope>
    <source>
        <strain evidence="15 16">Glennie</strain>
    </source>
</reference>
<dbReference type="FunCoup" id="A0A6I8P783">
    <property type="interactions" value="69"/>
</dbReference>
<evidence type="ECO:0000313" key="15">
    <source>
        <dbReference type="Ensembl" id="ENSOANP00000049753.1"/>
    </source>
</evidence>
<evidence type="ECO:0000256" key="8">
    <source>
        <dbReference type="ARBA" id="ARBA00023157"/>
    </source>
</evidence>
<keyword evidence="5 10" id="KW-0255">Endonuclease</keyword>
<dbReference type="PIRSF" id="PIRSF000988">
    <property type="entry name" value="DNase_I_euk"/>
    <property type="match status" value="1"/>
</dbReference>
<keyword evidence="6 10" id="KW-0378">Hydrolase</keyword>
<dbReference type="Proteomes" id="UP000002279">
    <property type="component" value="Chromosome 6"/>
</dbReference>
<reference evidence="15" key="2">
    <citation type="submission" date="2025-08" db="UniProtKB">
        <authorList>
            <consortium name="Ensembl"/>
        </authorList>
    </citation>
    <scope>IDENTIFICATION</scope>
    <source>
        <strain evidence="15">Glennie</strain>
    </source>
</reference>
<evidence type="ECO:0000256" key="9">
    <source>
        <dbReference type="ARBA" id="ARBA00023180"/>
    </source>
</evidence>
<dbReference type="GO" id="GO:0003677">
    <property type="term" value="F:DNA binding"/>
    <property type="evidence" value="ECO:0000318"/>
    <property type="project" value="GO_Central"/>
</dbReference>
<evidence type="ECO:0000256" key="13">
    <source>
        <dbReference type="SAM" id="SignalP"/>
    </source>
</evidence>
<evidence type="ECO:0000256" key="12">
    <source>
        <dbReference type="PIRSR" id="PIRSR000988-2"/>
    </source>
</evidence>
<proteinExistence type="inferred from homology"/>
<dbReference type="InterPro" id="IPR018057">
    <property type="entry name" value="Deoxyribonuclease-1_AS"/>
</dbReference>
<evidence type="ECO:0000256" key="7">
    <source>
        <dbReference type="ARBA" id="ARBA00022824"/>
    </source>
</evidence>
<dbReference type="OMA" id="LNFYQYE"/>
<dbReference type="SUPFAM" id="SSF56219">
    <property type="entry name" value="DNase I-like"/>
    <property type="match status" value="1"/>
</dbReference>
<keyword evidence="3 10" id="KW-0540">Nuclease</keyword>
<dbReference type="InterPro" id="IPR016202">
    <property type="entry name" value="DNase_I"/>
</dbReference>
<feature type="disulfide bond" description="Essential for enzymatic activity" evidence="12">
    <location>
        <begin position="220"/>
        <end position="257"/>
    </location>
</feature>
<evidence type="ECO:0000259" key="14">
    <source>
        <dbReference type="Pfam" id="PF03372"/>
    </source>
</evidence>
<gene>
    <name evidence="15" type="primary">DNASE1L1</name>
</gene>
<dbReference type="Ensembl" id="ENSOANT00000065300.1">
    <property type="protein sequence ID" value="ENSOANP00000049753.1"/>
    <property type="gene ID" value="ENSOANG00000049949.1"/>
</dbReference>
<keyword evidence="7" id="KW-0256">Endoplasmic reticulum</keyword>
<dbReference type="Bgee" id="ENSOANG00000049949">
    <property type="expression patterns" value="Expressed in endometrium and 8 other cell types or tissues"/>
</dbReference>
<organism evidence="15 16">
    <name type="scientific">Ornithorhynchus anatinus</name>
    <name type="common">Duckbill platypus</name>
    <dbReference type="NCBI Taxonomy" id="9258"/>
    <lineage>
        <taxon>Eukaryota</taxon>
        <taxon>Metazoa</taxon>
        <taxon>Chordata</taxon>
        <taxon>Craniata</taxon>
        <taxon>Vertebrata</taxon>
        <taxon>Euteleostomi</taxon>
        <taxon>Mammalia</taxon>
        <taxon>Monotremata</taxon>
        <taxon>Ornithorhynchidae</taxon>
        <taxon>Ornithorhynchus</taxon>
    </lineage>
</organism>
<evidence type="ECO:0000256" key="4">
    <source>
        <dbReference type="ARBA" id="ARBA00022729"/>
    </source>
</evidence>
<accession>A0A6I8P783</accession>
<evidence type="ECO:0000256" key="3">
    <source>
        <dbReference type="ARBA" id="ARBA00022722"/>
    </source>
</evidence>
<dbReference type="GeneTree" id="ENSGT00950000182846"/>
<evidence type="ECO:0000256" key="10">
    <source>
        <dbReference type="PIRNR" id="PIRNR000988"/>
    </source>
</evidence>
<dbReference type="Gene3D" id="3.60.10.10">
    <property type="entry name" value="Endonuclease/exonuclease/phosphatase"/>
    <property type="match status" value="1"/>
</dbReference>
<dbReference type="GO" id="GO:0004530">
    <property type="term" value="F:deoxyribonuclease I activity"/>
    <property type="evidence" value="ECO:0000318"/>
    <property type="project" value="GO_Central"/>
</dbReference>
<feature type="signal peptide" evidence="13">
    <location>
        <begin position="1"/>
        <end position="41"/>
    </location>
</feature>
<feature type="active site" evidence="11">
    <location>
        <position position="181"/>
    </location>
</feature>
<evidence type="ECO:0000256" key="6">
    <source>
        <dbReference type="ARBA" id="ARBA00022801"/>
    </source>
</evidence>
<evidence type="ECO:0000313" key="16">
    <source>
        <dbReference type="Proteomes" id="UP000002279"/>
    </source>
</evidence>
<dbReference type="InterPro" id="IPR033125">
    <property type="entry name" value="DNASE_I_2"/>
</dbReference>
<dbReference type="GO" id="GO:0005783">
    <property type="term" value="C:endoplasmic reticulum"/>
    <property type="evidence" value="ECO:0007669"/>
    <property type="project" value="UniProtKB-SubCell"/>
</dbReference>
<dbReference type="InterPro" id="IPR005135">
    <property type="entry name" value="Endo/exonuclease/phosphatase"/>
</dbReference>
<keyword evidence="8 12" id="KW-1015">Disulfide bond</keyword>
<keyword evidence="16" id="KW-1185">Reference proteome</keyword>
<dbReference type="GO" id="GO:0005634">
    <property type="term" value="C:nucleus"/>
    <property type="evidence" value="ECO:0000318"/>
    <property type="project" value="GO_Central"/>
</dbReference>
<evidence type="ECO:0000256" key="1">
    <source>
        <dbReference type="ARBA" id="ARBA00004240"/>
    </source>
</evidence>
<keyword evidence="9" id="KW-0325">Glycoprotein</keyword>
<dbReference type="PRINTS" id="PR00130">
    <property type="entry name" value="DNASEI"/>
</dbReference>
<feature type="chain" id="PRO_5026235107" description="Deoxyribonuclease" evidence="13">
    <location>
        <begin position="42"/>
        <end position="311"/>
    </location>
</feature>
<dbReference type="GO" id="GO:0006308">
    <property type="term" value="P:DNA catabolic process"/>
    <property type="evidence" value="ECO:0000318"/>
    <property type="project" value="GO_Central"/>
</dbReference>
<dbReference type="InterPro" id="IPR036691">
    <property type="entry name" value="Endo/exonu/phosph_ase_sf"/>
</dbReference>
<keyword evidence="4 13" id="KW-0732">Signal</keyword>
<dbReference type="PROSITE" id="PS00918">
    <property type="entry name" value="DNASE_I_2"/>
    <property type="match status" value="1"/>
</dbReference>
<feature type="domain" description="Endonuclease/exonuclease/phosphatase" evidence="14">
    <location>
        <begin position="68"/>
        <end position="267"/>
    </location>
</feature>
<name>A0A6I8P783_ORNAN</name>
<reference evidence="15" key="3">
    <citation type="submission" date="2025-09" db="UniProtKB">
        <authorList>
            <consortium name="Ensembl"/>
        </authorList>
    </citation>
    <scope>IDENTIFICATION</scope>
    <source>
        <strain evidence="15">Glennie</strain>
    </source>
</reference>
<dbReference type="PANTHER" id="PTHR11371:SF28">
    <property type="entry name" value="DEOXYRIBONUCLEASE-1-LIKE 1"/>
    <property type="match status" value="1"/>
</dbReference>
<evidence type="ECO:0000256" key="11">
    <source>
        <dbReference type="PIRSR" id="PIRSR000988-1"/>
    </source>
</evidence>
<dbReference type="PANTHER" id="PTHR11371">
    <property type="entry name" value="DEOXYRIBONUCLEASE"/>
    <property type="match status" value="1"/>
</dbReference>